<organism evidence="2 3">
    <name type="scientific">Abeliophyllum distichum</name>
    <dbReference type="NCBI Taxonomy" id="126358"/>
    <lineage>
        <taxon>Eukaryota</taxon>
        <taxon>Viridiplantae</taxon>
        <taxon>Streptophyta</taxon>
        <taxon>Embryophyta</taxon>
        <taxon>Tracheophyta</taxon>
        <taxon>Spermatophyta</taxon>
        <taxon>Magnoliopsida</taxon>
        <taxon>eudicotyledons</taxon>
        <taxon>Gunneridae</taxon>
        <taxon>Pentapetalae</taxon>
        <taxon>asterids</taxon>
        <taxon>lamiids</taxon>
        <taxon>Lamiales</taxon>
        <taxon>Oleaceae</taxon>
        <taxon>Forsythieae</taxon>
        <taxon>Abeliophyllum</taxon>
    </lineage>
</organism>
<accession>A0ABD1QE77</accession>
<dbReference type="AlphaFoldDB" id="A0ABD1QE77"/>
<name>A0ABD1QE77_9LAMI</name>
<proteinExistence type="predicted"/>
<evidence type="ECO:0000313" key="2">
    <source>
        <dbReference type="EMBL" id="KAL2474436.1"/>
    </source>
</evidence>
<keyword evidence="1" id="KW-0175">Coiled coil</keyword>
<evidence type="ECO:0000256" key="1">
    <source>
        <dbReference type="SAM" id="Coils"/>
    </source>
</evidence>
<dbReference type="Proteomes" id="UP001604336">
    <property type="component" value="Unassembled WGS sequence"/>
</dbReference>
<sequence>MLAKAARKLAKDRTTSVESTVTSVNYNFDTMVAKKDKQLAESWRELEKMKEDLAEAKARAVTSYKKEFSNTPEYLYLANHFMVADGKEFTERIRELLSRMRSFIPNVISH</sequence>
<keyword evidence="3" id="KW-1185">Reference proteome</keyword>
<gene>
    <name evidence="2" type="ORF">Adt_35172</name>
</gene>
<evidence type="ECO:0000313" key="3">
    <source>
        <dbReference type="Proteomes" id="UP001604336"/>
    </source>
</evidence>
<dbReference type="EMBL" id="JBFOLK010000011">
    <property type="protein sequence ID" value="KAL2474436.1"/>
    <property type="molecule type" value="Genomic_DNA"/>
</dbReference>
<protein>
    <submittedName>
        <fullName evidence="2">Uncharacterized protein</fullName>
    </submittedName>
</protein>
<comment type="caution">
    <text evidence="2">The sequence shown here is derived from an EMBL/GenBank/DDBJ whole genome shotgun (WGS) entry which is preliminary data.</text>
</comment>
<reference evidence="3" key="1">
    <citation type="submission" date="2024-07" db="EMBL/GenBank/DDBJ databases">
        <title>Two chromosome-level genome assemblies of Korean endemic species Abeliophyllum distichum and Forsythia ovata (Oleaceae).</title>
        <authorList>
            <person name="Jang H."/>
        </authorList>
    </citation>
    <scope>NUCLEOTIDE SEQUENCE [LARGE SCALE GENOMIC DNA]</scope>
</reference>
<feature type="coiled-coil region" evidence="1">
    <location>
        <begin position="39"/>
        <end position="66"/>
    </location>
</feature>